<feature type="transmembrane region" description="Helical" evidence="5">
    <location>
        <begin position="7"/>
        <end position="36"/>
    </location>
</feature>
<evidence type="ECO:0000256" key="5">
    <source>
        <dbReference type="SAM" id="Phobius"/>
    </source>
</evidence>
<feature type="transmembrane region" description="Helical" evidence="5">
    <location>
        <begin position="42"/>
        <end position="64"/>
    </location>
</feature>
<dbReference type="InterPro" id="IPR012340">
    <property type="entry name" value="NA-bd_OB-fold"/>
</dbReference>
<protein>
    <submittedName>
        <fullName evidence="7">NfeD family protein</fullName>
    </submittedName>
</protein>
<organism evidence="7 8">
    <name type="scientific">Actinomadura alba</name>
    <dbReference type="NCBI Taxonomy" id="406431"/>
    <lineage>
        <taxon>Bacteria</taxon>
        <taxon>Bacillati</taxon>
        <taxon>Actinomycetota</taxon>
        <taxon>Actinomycetes</taxon>
        <taxon>Streptosporangiales</taxon>
        <taxon>Thermomonosporaceae</taxon>
        <taxon>Actinomadura</taxon>
    </lineage>
</organism>
<evidence type="ECO:0000256" key="2">
    <source>
        <dbReference type="ARBA" id="ARBA00022692"/>
    </source>
</evidence>
<dbReference type="RefSeq" id="WP_187247580.1">
    <property type="nucleotide sequence ID" value="NZ_BAAAOK010000003.1"/>
</dbReference>
<sequence length="143" mass="14729">MEAWVVWMVIAAVLGVAELMSLTLSLGLLAVAALAAGVVGALGLPVAAQVGVFAAASVAGLVVVRPVATRHIRQPPMLRSGTAALVGREALTLTEVTRLAGRVRIGGEEWTARPFDPDIVIPEGAMVDVLAIEGATALVYPRE</sequence>
<dbReference type="PANTHER" id="PTHR33507:SF3">
    <property type="entry name" value="INNER MEMBRANE PROTEIN YBBJ"/>
    <property type="match status" value="1"/>
</dbReference>
<proteinExistence type="predicted"/>
<evidence type="ECO:0000313" key="8">
    <source>
        <dbReference type="Proteomes" id="UP000805614"/>
    </source>
</evidence>
<dbReference type="Gene3D" id="2.40.50.140">
    <property type="entry name" value="Nucleic acid-binding proteins"/>
    <property type="match status" value="1"/>
</dbReference>
<keyword evidence="8" id="KW-1185">Reference proteome</keyword>
<feature type="domain" description="NfeD-like C-terminal" evidence="6">
    <location>
        <begin position="83"/>
        <end position="141"/>
    </location>
</feature>
<evidence type="ECO:0000259" key="6">
    <source>
        <dbReference type="Pfam" id="PF01957"/>
    </source>
</evidence>
<reference evidence="7 8" key="1">
    <citation type="submission" date="2020-06" db="EMBL/GenBank/DDBJ databases">
        <title>Actinomadura xiongansis sp. nov., isolated from soil of Baiyangdian.</title>
        <authorList>
            <person name="Zhang X."/>
        </authorList>
    </citation>
    <scope>NUCLEOTIDE SEQUENCE [LARGE SCALE GENOMIC DNA]</scope>
    <source>
        <strain evidence="7 8">HBUM206468</strain>
    </source>
</reference>
<keyword evidence="2 5" id="KW-0812">Transmembrane</keyword>
<comment type="subcellular location">
    <subcellularLocation>
        <location evidence="1">Membrane</location>
        <topology evidence="1">Multi-pass membrane protein</topology>
    </subcellularLocation>
</comment>
<keyword evidence="4 5" id="KW-0472">Membrane</keyword>
<comment type="caution">
    <text evidence="7">The sequence shown here is derived from an EMBL/GenBank/DDBJ whole genome shotgun (WGS) entry which is preliminary data.</text>
</comment>
<dbReference type="Proteomes" id="UP000805614">
    <property type="component" value="Unassembled WGS sequence"/>
</dbReference>
<gene>
    <name evidence="7" type="ORF">HKK74_34375</name>
</gene>
<dbReference type="InterPro" id="IPR002810">
    <property type="entry name" value="NfeD-like_C"/>
</dbReference>
<evidence type="ECO:0000256" key="4">
    <source>
        <dbReference type="ARBA" id="ARBA00023136"/>
    </source>
</evidence>
<dbReference type="PANTHER" id="PTHR33507">
    <property type="entry name" value="INNER MEMBRANE PROTEIN YBBJ"/>
    <property type="match status" value="1"/>
</dbReference>
<dbReference type="Pfam" id="PF01957">
    <property type="entry name" value="NfeD"/>
    <property type="match status" value="1"/>
</dbReference>
<evidence type="ECO:0000256" key="3">
    <source>
        <dbReference type="ARBA" id="ARBA00022989"/>
    </source>
</evidence>
<dbReference type="EMBL" id="JABVEC010000043">
    <property type="protein sequence ID" value="MBC6470539.1"/>
    <property type="molecule type" value="Genomic_DNA"/>
</dbReference>
<name>A0ABR7M0A2_9ACTN</name>
<accession>A0ABR7M0A2</accession>
<evidence type="ECO:0000313" key="7">
    <source>
        <dbReference type="EMBL" id="MBC6470539.1"/>
    </source>
</evidence>
<evidence type="ECO:0000256" key="1">
    <source>
        <dbReference type="ARBA" id="ARBA00004141"/>
    </source>
</evidence>
<keyword evidence="3 5" id="KW-1133">Transmembrane helix</keyword>
<dbReference type="InterPro" id="IPR052165">
    <property type="entry name" value="Membrane_assoc_protease"/>
</dbReference>